<evidence type="ECO:0000256" key="1">
    <source>
        <dbReference type="SAM" id="Coils"/>
    </source>
</evidence>
<name>A0ABQ4YLU7_9ASTR</name>
<evidence type="ECO:0000313" key="3">
    <source>
        <dbReference type="Proteomes" id="UP001151760"/>
    </source>
</evidence>
<evidence type="ECO:0000313" key="2">
    <source>
        <dbReference type="EMBL" id="GJS78819.1"/>
    </source>
</evidence>
<keyword evidence="3" id="KW-1185">Reference proteome</keyword>
<comment type="caution">
    <text evidence="2">The sequence shown here is derived from an EMBL/GenBank/DDBJ whole genome shotgun (WGS) entry which is preliminary data.</text>
</comment>
<dbReference type="Proteomes" id="UP001151760">
    <property type="component" value="Unassembled WGS sequence"/>
</dbReference>
<proteinExistence type="predicted"/>
<sequence>MIDDVKISEGVEDTKELKVHEPVTSTPTLITTTAPESSEAQIQKVAAKEVRSAEAAIKGGKDFLKHQAELLEEHNEKVKKLADKNKKLYDQYVWTTTQRRKEGRITDINIHANTKPVNVTVYMNNDIRDFELHKEFTFGNFRISEWDEICAILKTKENKVVPDLLRSLSNMHAKLKKVAHSLNLDSSIPLPLQNPLLSKQKKRKAIKLELETYRVGIYYDKALPEGVSFKENMSIEHPEFGLMFMDEFRDLAFQRVSDINKVETNTLFNYKVRAILDKSTANLKFVELIDKMIQEQPEKHILLNKKAKLELMKSSLKNKRLSLLYAVRAYNILLCKRYMSYLNDSYRLLFSSCLDAVRAYNILLCKRVLNDGDAMLSVSQSTLIKDSLISVHYFKFATAVEQDKGDMPCVCVWARNLWYVVIPSESVNDRTKSKREKLLEVINTPSEVVQRVVSSFRSLLMQSTQKTSGVVAFIRRATPLQMVSDTRRTRQQVLYDGKAEMQDTCMEIRIATDGYSCNAFFSHPKWYCSVLYTIGSILAFCNSYKTGLTDYGLT</sequence>
<accession>A0ABQ4YLU7</accession>
<protein>
    <submittedName>
        <fullName evidence="2">Uncharacterized protein</fullName>
    </submittedName>
</protein>
<reference evidence="2" key="1">
    <citation type="journal article" date="2022" name="Int. J. Mol. Sci.">
        <title>Draft Genome of Tanacetum Coccineum: Genomic Comparison of Closely Related Tanacetum-Family Plants.</title>
        <authorList>
            <person name="Yamashiro T."/>
            <person name="Shiraishi A."/>
            <person name="Nakayama K."/>
            <person name="Satake H."/>
        </authorList>
    </citation>
    <scope>NUCLEOTIDE SEQUENCE</scope>
</reference>
<dbReference type="EMBL" id="BQNB010010553">
    <property type="protein sequence ID" value="GJS78819.1"/>
    <property type="molecule type" value="Genomic_DNA"/>
</dbReference>
<gene>
    <name evidence="2" type="ORF">Tco_0728700</name>
</gene>
<reference evidence="2" key="2">
    <citation type="submission" date="2022-01" db="EMBL/GenBank/DDBJ databases">
        <authorList>
            <person name="Yamashiro T."/>
            <person name="Shiraishi A."/>
            <person name="Satake H."/>
            <person name="Nakayama K."/>
        </authorList>
    </citation>
    <scope>NUCLEOTIDE SEQUENCE</scope>
</reference>
<keyword evidence="1" id="KW-0175">Coiled coil</keyword>
<organism evidence="2 3">
    <name type="scientific">Tanacetum coccineum</name>
    <dbReference type="NCBI Taxonomy" id="301880"/>
    <lineage>
        <taxon>Eukaryota</taxon>
        <taxon>Viridiplantae</taxon>
        <taxon>Streptophyta</taxon>
        <taxon>Embryophyta</taxon>
        <taxon>Tracheophyta</taxon>
        <taxon>Spermatophyta</taxon>
        <taxon>Magnoliopsida</taxon>
        <taxon>eudicotyledons</taxon>
        <taxon>Gunneridae</taxon>
        <taxon>Pentapetalae</taxon>
        <taxon>asterids</taxon>
        <taxon>campanulids</taxon>
        <taxon>Asterales</taxon>
        <taxon>Asteraceae</taxon>
        <taxon>Asteroideae</taxon>
        <taxon>Anthemideae</taxon>
        <taxon>Anthemidinae</taxon>
        <taxon>Tanacetum</taxon>
    </lineage>
</organism>
<feature type="coiled-coil region" evidence="1">
    <location>
        <begin position="61"/>
        <end position="91"/>
    </location>
</feature>